<dbReference type="AlphaFoldDB" id="C0QRQ9"/>
<organism evidence="1 2">
    <name type="scientific">Persephonella marina (strain DSM 14350 / EX-H1)</name>
    <dbReference type="NCBI Taxonomy" id="123214"/>
    <lineage>
        <taxon>Bacteria</taxon>
        <taxon>Pseudomonadati</taxon>
        <taxon>Aquificota</taxon>
        <taxon>Aquificia</taxon>
        <taxon>Aquificales</taxon>
        <taxon>Hydrogenothermaceae</taxon>
        <taxon>Persephonella</taxon>
    </lineage>
</organism>
<dbReference type="RefSeq" id="WP_012676691.1">
    <property type="nucleotide sequence ID" value="NC_012440.1"/>
</dbReference>
<dbReference type="PaxDb" id="123214-PERMA_1588"/>
<gene>
    <name evidence="1" type="ordered locus">PERMA_1588</name>
</gene>
<reference evidence="1 2" key="1">
    <citation type="journal article" date="2009" name="J. Bacteriol.">
        <title>Complete and draft genome sequences of six members of the Aquificales.</title>
        <authorList>
            <person name="Reysenbach A.L."/>
            <person name="Hamamura N."/>
            <person name="Podar M."/>
            <person name="Griffiths E."/>
            <person name="Ferreira S."/>
            <person name="Hochstein R."/>
            <person name="Heidelberg J."/>
            <person name="Johnson J."/>
            <person name="Mead D."/>
            <person name="Pohorille A."/>
            <person name="Sarmiento M."/>
            <person name="Schweighofer K."/>
            <person name="Seshadri R."/>
            <person name="Voytek M.A."/>
        </authorList>
    </citation>
    <scope>NUCLEOTIDE SEQUENCE [LARGE SCALE GENOMIC DNA]</scope>
    <source>
        <strain evidence="2">DSM 14350 / EX-H1</strain>
    </source>
</reference>
<dbReference type="KEGG" id="pmx:PERMA_1588"/>
<dbReference type="EMBL" id="CP001230">
    <property type="protein sequence ID" value="ACO04453.1"/>
    <property type="molecule type" value="Genomic_DNA"/>
</dbReference>
<evidence type="ECO:0000313" key="2">
    <source>
        <dbReference type="Proteomes" id="UP000001366"/>
    </source>
</evidence>
<dbReference type="PROSITE" id="PS51257">
    <property type="entry name" value="PROKAR_LIPOPROTEIN"/>
    <property type="match status" value="1"/>
</dbReference>
<sequence length="319" mass="38521">MLNVRVFLFFLIISILSCSLDYSSMDVEELEILYKKENKNEVLPYLCRKYYKKYQKELINKDYILNKTQEYMDKTVNYCALSFKKLNDIGSAKILEELYFSNYVNTKKDFLYFIYWAYKAGDKDTLDTFIKKDSVIFAVLFHSDRLMNYLVKDINYISDREVINRFKTAYRLLVEYQKDIKDLDNSWLFYTDKEYISRSFSELTIGFDQLIRDMKSNRFLISEIRDNLSKYEKAYFSSRTAKKYVELFYTLKALMRINLDNFYIFTLKKEDINRGIARAMNVKEKDTDILQEVLPVIKEFVEEKDKYIKKYDEILKKES</sequence>
<name>C0QRQ9_PERMH</name>
<dbReference type="HOGENOM" id="CLU_871117_0_0_0"/>
<protein>
    <submittedName>
        <fullName evidence="1">Putative lipoprotein</fullName>
    </submittedName>
</protein>
<dbReference type="STRING" id="123214.PERMA_1588"/>
<keyword evidence="1" id="KW-0449">Lipoprotein</keyword>
<proteinExistence type="predicted"/>
<evidence type="ECO:0000313" key="1">
    <source>
        <dbReference type="EMBL" id="ACO04453.1"/>
    </source>
</evidence>
<keyword evidence="2" id="KW-1185">Reference proteome</keyword>
<dbReference type="Proteomes" id="UP000001366">
    <property type="component" value="Chromosome"/>
</dbReference>
<accession>C0QRQ9</accession>